<dbReference type="Gene3D" id="1.10.10.10">
    <property type="entry name" value="Winged helix-like DNA-binding domain superfamily/Winged helix DNA-binding domain"/>
    <property type="match status" value="1"/>
</dbReference>
<dbReference type="EMBL" id="JAAVMX010000008">
    <property type="protein sequence ID" value="KAF4505779.1"/>
    <property type="molecule type" value="Genomic_DNA"/>
</dbReference>
<evidence type="ECO:0000259" key="4">
    <source>
        <dbReference type="Pfam" id="PF00891"/>
    </source>
</evidence>
<dbReference type="PANTHER" id="PTHR43712:SF4">
    <property type="entry name" value="O-METHYLTRANSFERASE DOMAIN-CONTAINING PROTEIN"/>
    <property type="match status" value="1"/>
</dbReference>
<dbReference type="InterPro" id="IPR029063">
    <property type="entry name" value="SAM-dependent_MTases_sf"/>
</dbReference>
<feature type="domain" description="O-methyltransferase C-terminal" evidence="4">
    <location>
        <begin position="275"/>
        <end position="414"/>
    </location>
</feature>
<dbReference type="InterPro" id="IPR036388">
    <property type="entry name" value="WH-like_DNA-bd_sf"/>
</dbReference>
<dbReference type="InterPro" id="IPR001077">
    <property type="entry name" value="COMT_C"/>
</dbReference>
<keyword evidence="3" id="KW-0949">S-adenosyl-L-methionine</keyword>
<keyword evidence="2" id="KW-0808">Transferase</keyword>
<gene>
    <name evidence="6" type="ORF">G6O67_007692</name>
</gene>
<dbReference type="AlphaFoldDB" id="A0A8H4PMF5"/>
<comment type="caution">
    <text evidence="6">The sequence shown here is derived from an EMBL/GenBank/DDBJ whole genome shotgun (WGS) entry which is preliminary data.</text>
</comment>
<proteinExistence type="predicted"/>
<evidence type="ECO:0000256" key="2">
    <source>
        <dbReference type="ARBA" id="ARBA00022679"/>
    </source>
</evidence>
<dbReference type="PROSITE" id="PS51683">
    <property type="entry name" value="SAM_OMT_II"/>
    <property type="match status" value="1"/>
</dbReference>
<dbReference type="SUPFAM" id="SSF46785">
    <property type="entry name" value="Winged helix' DNA-binding domain"/>
    <property type="match status" value="1"/>
</dbReference>
<keyword evidence="1" id="KW-0489">Methyltransferase</keyword>
<evidence type="ECO:0000259" key="5">
    <source>
        <dbReference type="Pfam" id="PF08100"/>
    </source>
</evidence>
<evidence type="ECO:0008006" key="8">
    <source>
        <dbReference type="Google" id="ProtNLM"/>
    </source>
</evidence>
<evidence type="ECO:0000313" key="6">
    <source>
        <dbReference type="EMBL" id="KAF4505779.1"/>
    </source>
</evidence>
<dbReference type="Gene3D" id="3.40.50.150">
    <property type="entry name" value="Vaccinia Virus protein VP39"/>
    <property type="match status" value="1"/>
</dbReference>
<dbReference type="SUPFAM" id="SSF53335">
    <property type="entry name" value="S-adenosyl-L-methionine-dependent methyltransferases"/>
    <property type="match status" value="1"/>
</dbReference>
<reference evidence="6 7" key="1">
    <citation type="journal article" date="2020" name="Genome Biol. Evol.">
        <title>A new high-quality draft genome assembly of the Chinese cordyceps Ophiocordyceps sinensis.</title>
        <authorList>
            <person name="Shu R."/>
            <person name="Zhang J."/>
            <person name="Meng Q."/>
            <person name="Zhang H."/>
            <person name="Zhou G."/>
            <person name="Li M."/>
            <person name="Wu P."/>
            <person name="Zhao Y."/>
            <person name="Chen C."/>
            <person name="Qin Q."/>
        </authorList>
    </citation>
    <scope>NUCLEOTIDE SEQUENCE [LARGE SCALE GENOMIC DNA]</scope>
    <source>
        <strain evidence="6 7">IOZ07</strain>
    </source>
</reference>
<organism evidence="6 7">
    <name type="scientific">Ophiocordyceps sinensis</name>
    <dbReference type="NCBI Taxonomy" id="72228"/>
    <lineage>
        <taxon>Eukaryota</taxon>
        <taxon>Fungi</taxon>
        <taxon>Dikarya</taxon>
        <taxon>Ascomycota</taxon>
        <taxon>Pezizomycotina</taxon>
        <taxon>Sordariomycetes</taxon>
        <taxon>Hypocreomycetidae</taxon>
        <taxon>Hypocreales</taxon>
        <taxon>Ophiocordycipitaceae</taxon>
        <taxon>Ophiocordyceps</taxon>
    </lineage>
</organism>
<sequence length="453" mass="49901">MGYHDIKSGVRIHPLTLFATALTGELGVSSSQKATTQLLPSLPHNSNRYSSKMDTTMDAALAQIKQLVPADGVARQRLMASLHKLAYSMESPDDTLHRYGAMTLQTACVKIGLDLGLFRYLVESGRPVTVEDMARKTGADGQLLARVLRYLGAIGSVDQDGSNQYAANLVTRNLAQKVTEAGVSHYFSTVSPQYQALPGFLKRTGYGNPTDERHTVFQEAWNTERHGFEWFSERPENLAYFNDFMAARREPELSWLTVYPVRQEAQGLAADRALFLNIGGGIGHQCAQFRERYPDLPGRVLLQDMAHTIAQALPTPGVENMAHDFFEPQPIRGAKFYFLRGVLHNHPPHKVRQLLGRTKEAMAADSVLLLDEMVLPETGVHVDAASMDLTMLAAFAGMERTEAQWRQAVSEAGLELDQAFVYNPVSHETVMSVRLPASGGHSTAKGGTDTMDA</sequence>
<dbReference type="GO" id="GO:0032259">
    <property type="term" value="P:methylation"/>
    <property type="evidence" value="ECO:0007669"/>
    <property type="project" value="UniProtKB-KW"/>
</dbReference>
<feature type="domain" description="O-methyltransferase dimerisation" evidence="5">
    <location>
        <begin position="106"/>
        <end position="174"/>
    </location>
</feature>
<dbReference type="OrthoDB" id="2410195at2759"/>
<dbReference type="GO" id="GO:0008171">
    <property type="term" value="F:O-methyltransferase activity"/>
    <property type="evidence" value="ECO:0007669"/>
    <property type="project" value="InterPro"/>
</dbReference>
<dbReference type="InterPro" id="IPR036390">
    <property type="entry name" value="WH_DNA-bd_sf"/>
</dbReference>
<protein>
    <recommendedName>
        <fullName evidence="8">O-methyl transferase B</fullName>
    </recommendedName>
</protein>
<keyword evidence="7" id="KW-1185">Reference proteome</keyword>
<evidence type="ECO:0000256" key="1">
    <source>
        <dbReference type="ARBA" id="ARBA00022603"/>
    </source>
</evidence>
<dbReference type="Pfam" id="PF08100">
    <property type="entry name" value="Dimerisation"/>
    <property type="match status" value="1"/>
</dbReference>
<evidence type="ECO:0000313" key="7">
    <source>
        <dbReference type="Proteomes" id="UP000557566"/>
    </source>
</evidence>
<dbReference type="PANTHER" id="PTHR43712">
    <property type="entry name" value="PUTATIVE (AFU_ORTHOLOGUE AFUA_4G14580)-RELATED"/>
    <property type="match status" value="1"/>
</dbReference>
<dbReference type="Proteomes" id="UP000557566">
    <property type="component" value="Unassembled WGS sequence"/>
</dbReference>
<dbReference type="InterPro" id="IPR012967">
    <property type="entry name" value="COMT_dimerisation"/>
</dbReference>
<evidence type="ECO:0000256" key="3">
    <source>
        <dbReference type="ARBA" id="ARBA00022691"/>
    </source>
</evidence>
<accession>A0A8H4PMF5</accession>
<dbReference type="Pfam" id="PF00891">
    <property type="entry name" value="Methyltransf_2"/>
    <property type="match status" value="1"/>
</dbReference>
<name>A0A8H4PMF5_9HYPO</name>
<dbReference type="InterPro" id="IPR016461">
    <property type="entry name" value="COMT-like"/>
</dbReference>